<dbReference type="SUPFAM" id="SSF48113">
    <property type="entry name" value="Heme-dependent peroxidases"/>
    <property type="match status" value="1"/>
</dbReference>
<comment type="subcellular location">
    <subcellularLocation>
        <location evidence="1">Secreted</location>
    </subcellularLocation>
</comment>
<dbReference type="Pfam" id="PF13946">
    <property type="entry name" value="DUF4214"/>
    <property type="match status" value="2"/>
</dbReference>
<sequence length="2370" mass="246484">MATQNPNFTVNQDDLAYILKQIVIAERETAGETLQQIIGPNAAILPWGLRHVDGSNNNLLPGGQFVGAADQILPRLLDPNFLNDQDGDTMPFGPGMAVDNTDYGSVGAPSAPTVNGGHTGNVADADPRIISNLIVDMSVNNPAAIAAWFGNPLAVAAWEEAHPGKTAVAPPKPGETLGANEIALTNEDLSVIPNQSPDIGLSPQFNGWMTFFGQFFDHGLDLITKGNNGTVYIPLQKDDPLYVEGSHTNFMALTRSTPVAGPGADGVMGTADDTNHETINTTTPWIDQNQTYTSHASHQVFLRQYAFSVDSDGDGINDSHAVATGRLLDGAKGGIATWGETKAQALLMLGIKLDDYDVLDVPLLRTDAYGNFIPGAHGYAQIATPDGFVEGTAEGLSVPANAIRTGHAFLNDIAHHAEPVMVDHDHNPATPAIRQTADLDSDLVDDNNALTYDNEMLDSHFVTGDGRGNENIGLTAVHTIFHSEHNRLVEANKQTILASAANGDVSFLNEWLVNDVTSVPADTSTLVWDGERLFQAAKFVTEMQYQHLVFEEFARKVQPAVNPFVFTNTPDINPAITAEFAHVVYRFGHSMLTDKIDRLDLNMSKSDIELFDAFLNPQAFTASGLTAAEATGAIVRGMSRQAGNEIDEFVVSSLRNNLLGLPLDLAALNLARGRETGVPAFNVARAQFFEDTGNIDLKPYDNWLALAQNLKNPLSIVNFIAAYGTHPLLQAETTIEGKRAVALALVIGSQETVLGDPTTTADDRVINGAEVSDRLDFLNSTGAWAGHESGLNLVDLWIGGLAERKTEFGGMLGSTFNYVFESQMENLQNGDRLYYLSRLQGLNLLNELEANTFSALAMRNSDLGDTTSSHVAGNLFDTPDLTLEIDQTKQINIDPVQANAILQAIDPKVTRHTPGADVDGDGHADGGYIRFSGGEHVVLGGTEGNDTLIGDRGIDTLWGDGGDDYLNAQTESDQVFGGDGDDIIVDPFGDNFLRGDAGNDVISVGAGLNVIFGGEGQDFIMAGLDGSEVFAGRDNDFVMGGNGNENLMGNEGDDWIEGGDGFDSLSGENSQLFFNSTIIGHDILNGQNNDTDYDGESGDDIMFEGAGIQRNNGMLGFDWGIHKFDPNAARSDLALGIVAAGIPAAAGFDQQQDLTLRDRFDSTEGLSGWKFDDDLKGSDAPIGAVGAGGAEVIGGTIFDSALTVEGVARIHGLAALLNGIDDSDVDEFGVTHPGIILNTSTGANILLGGGGSDTIRGRAGNDIIDGDSWLNVRIALYADKSRSGTPTMTAEGMSSVVTDLAGNVLFGGKALSALMLDRTLNPGQLEMVREILDGDPTDAANDVAVYAGVRAGYTFGRNTDGSWTVTDTDATDGDEGTDKLWNIETLRFSDRDVLIVNRPPTGQLTITGSENVLTANTASIADPNGLGTFSFQWQVSADGLTNWTNFGAPTANPNLTIGNAGDPRFFQVIARYTDQSGFAESLTSNITARVGSNTVGDTITGSTGPNLINGRGANDTLNGSDGNDIINGGAGNDTLNGDLGNDTLTGGDGNDIVNGGAGGDTIIIDIDGTGDGADTLSGGADLDTLLIVDTGAGNEDLNIVFGTRITQIEAGGTINADIEQVRADLGAGTGDGLVYSATSSAVTVNLATGTASGFASIAGIENVTGTNNADTITGNAVANVLTGGAGADTLDGGAGNDTLNGGTEADTLLGGAGNDTLDGGTGADIMRGGADNDTYVVDAAGDVVDETSAGSSGTDTVRTALASYTLGANVENLTYTGNAAFSGTGNTLNNVLTGGNAAVGDTLSGDAGNDILDGNGGNDTLLGGAGNDTLDGGDGNDTLNAGADNDTLTGGTGNDTLNGDAGNDSLAGGTGNDTVNGGDGDDVITWNASLLGLTPDGRDVVNGGTEGAGGDRFVVNGSIGAEVFRVYAKADAVAAGIYAAAGTAEIIVTRNTNGVNGAVTANNIISELTDIEEITINTGAGNDTVLAVGNFNPTSLNFNTITINGSDGDDTVDISSLQSAHRIVFTSNGGHDTVLGALRPQDVIELPAGLTPEECAIVENADGTTTMSGGGHSVTYSRGHNSGPVTHNPGAEQPGTTDPGTEEPGTPDLGHGSMAHHREHFGSVSHDGHSAGGEVYALYDALLGRISDVDGQQHWTAARAAGMSLHDMAESFLGSDEGKGHHGMEDDRSFVESLYRVALGREGEDAGVDSWTEALHHGTSRADVALGFAFSEENLAQLRADFEFGVFTADKDASDAARLYYGLLDRAPDAEGLAAWTSAMKSGLSDTAAAQSFLASMEYKAKYADLSNNDYVEMLYKNALGRDAEDEGLESWTAALESGASRAAVATGIALSQEAQSCLISQIEEGWHLA</sequence>
<feature type="compositionally biased region" description="Low complexity" evidence="3">
    <location>
        <begin position="1823"/>
        <end position="1864"/>
    </location>
</feature>
<keyword evidence="5" id="KW-0575">Peroxidase</keyword>
<dbReference type="InterPro" id="IPR025282">
    <property type="entry name" value="DUF4214"/>
</dbReference>
<dbReference type="KEGG" id="mets:DK389_03100"/>
<dbReference type="GO" id="GO:0005576">
    <property type="term" value="C:extracellular region"/>
    <property type="evidence" value="ECO:0007669"/>
    <property type="project" value="UniProtKB-SubCell"/>
</dbReference>
<dbReference type="InterPro" id="IPR011049">
    <property type="entry name" value="Serralysin-like_metalloprot_C"/>
</dbReference>
<dbReference type="Pfam" id="PF03098">
    <property type="entry name" value="An_peroxidase"/>
    <property type="match status" value="3"/>
</dbReference>
<accession>A0A2U8W224</accession>
<feature type="region of interest" description="Disordered" evidence="3">
    <location>
        <begin position="1823"/>
        <end position="1879"/>
    </location>
</feature>
<dbReference type="PRINTS" id="PR00313">
    <property type="entry name" value="CABNDNGRPT"/>
</dbReference>
<evidence type="ECO:0000313" key="6">
    <source>
        <dbReference type="Proteomes" id="UP000245926"/>
    </source>
</evidence>
<dbReference type="OrthoDB" id="7876310at2"/>
<dbReference type="PROSITE" id="PS00330">
    <property type="entry name" value="HEMOLYSIN_CALCIUM"/>
    <property type="match status" value="3"/>
</dbReference>
<name>A0A2U8W224_9HYPH</name>
<dbReference type="Proteomes" id="UP000245926">
    <property type="component" value="Chromosome"/>
</dbReference>
<dbReference type="Gene3D" id="2.150.10.10">
    <property type="entry name" value="Serralysin-like metalloprotease, C-terminal"/>
    <property type="match status" value="6"/>
</dbReference>
<dbReference type="GO" id="GO:0020037">
    <property type="term" value="F:heme binding"/>
    <property type="evidence" value="ECO:0007669"/>
    <property type="project" value="InterPro"/>
</dbReference>
<dbReference type="InterPro" id="IPR019791">
    <property type="entry name" value="Haem_peroxidase_animal"/>
</dbReference>
<feature type="region of interest" description="Disordered" evidence="3">
    <location>
        <begin position="2063"/>
        <end position="2115"/>
    </location>
</feature>
<evidence type="ECO:0000313" key="5">
    <source>
        <dbReference type="EMBL" id="AWN39708.1"/>
    </source>
</evidence>
<dbReference type="InterPro" id="IPR050557">
    <property type="entry name" value="RTX_toxin/Mannuronan_C5-epim"/>
</dbReference>
<reference evidence="6" key="1">
    <citation type="submission" date="2018-05" db="EMBL/GenBank/DDBJ databases">
        <title>Complete Genome Sequence of Methylobacterium sp. 17SD2-17.</title>
        <authorList>
            <person name="Srinivasan S."/>
        </authorList>
    </citation>
    <scope>NUCLEOTIDE SEQUENCE [LARGE SCALE GENOMIC DNA]</scope>
    <source>
        <strain evidence="6">17SD2-17</strain>
    </source>
</reference>
<dbReference type="GO" id="GO:0005509">
    <property type="term" value="F:calcium ion binding"/>
    <property type="evidence" value="ECO:0007669"/>
    <property type="project" value="InterPro"/>
</dbReference>
<keyword evidence="5" id="KW-0560">Oxidoreductase</keyword>
<gene>
    <name evidence="5" type="ORF">DK389_03100</name>
</gene>
<dbReference type="EMBL" id="CP029550">
    <property type="protein sequence ID" value="AWN39708.1"/>
    <property type="molecule type" value="Genomic_DNA"/>
</dbReference>
<dbReference type="RefSeq" id="WP_109887396.1">
    <property type="nucleotide sequence ID" value="NZ_CP029550.1"/>
</dbReference>
<feature type="compositionally biased region" description="Polar residues" evidence="3">
    <location>
        <begin position="2074"/>
        <end position="2085"/>
    </location>
</feature>
<proteinExistence type="predicted"/>
<organism evidence="5 6">
    <name type="scientific">Methylobacterium durans</name>
    <dbReference type="NCBI Taxonomy" id="2202825"/>
    <lineage>
        <taxon>Bacteria</taxon>
        <taxon>Pseudomonadati</taxon>
        <taxon>Pseudomonadota</taxon>
        <taxon>Alphaproteobacteria</taxon>
        <taxon>Hyphomicrobiales</taxon>
        <taxon>Methylobacteriaceae</taxon>
        <taxon>Methylobacterium</taxon>
    </lineage>
</organism>
<evidence type="ECO:0000256" key="2">
    <source>
        <dbReference type="ARBA" id="ARBA00022525"/>
    </source>
</evidence>
<dbReference type="GO" id="GO:0006979">
    <property type="term" value="P:response to oxidative stress"/>
    <property type="evidence" value="ECO:0007669"/>
    <property type="project" value="InterPro"/>
</dbReference>
<evidence type="ECO:0000256" key="3">
    <source>
        <dbReference type="SAM" id="MobiDB-lite"/>
    </source>
</evidence>
<keyword evidence="2" id="KW-0964">Secreted</keyword>
<dbReference type="PROSITE" id="PS50292">
    <property type="entry name" value="PEROXIDASE_3"/>
    <property type="match status" value="1"/>
</dbReference>
<dbReference type="PANTHER" id="PTHR38340">
    <property type="entry name" value="S-LAYER PROTEIN"/>
    <property type="match status" value="1"/>
</dbReference>
<dbReference type="InterPro" id="IPR010255">
    <property type="entry name" value="Haem_peroxidase_sf"/>
</dbReference>
<dbReference type="InterPro" id="IPR018511">
    <property type="entry name" value="Hemolysin-typ_Ca-bd_CS"/>
</dbReference>
<evidence type="ECO:0000256" key="1">
    <source>
        <dbReference type="ARBA" id="ARBA00004613"/>
    </source>
</evidence>
<evidence type="ECO:0000259" key="4">
    <source>
        <dbReference type="Pfam" id="PF13946"/>
    </source>
</evidence>
<dbReference type="SUPFAM" id="SSF51120">
    <property type="entry name" value="beta-Roll"/>
    <property type="match status" value="5"/>
</dbReference>
<dbReference type="InterPro" id="IPR037120">
    <property type="entry name" value="Haem_peroxidase_sf_animal"/>
</dbReference>
<keyword evidence="6" id="KW-1185">Reference proteome</keyword>
<protein>
    <submittedName>
        <fullName evidence="5">Heme peroxidase</fullName>
    </submittedName>
</protein>
<dbReference type="PANTHER" id="PTHR38340:SF1">
    <property type="entry name" value="S-LAYER PROTEIN"/>
    <property type="match status" value="1"/>
</dbReference>
<feature type="domain" description="DUF4214" evidence="4">
    <location>
        <begin position="2169"/>
        <end position="2237"/>
    </location>
</feature>
<dbReference type="Gene3D" id="1.10.640.10">
    <property type="entry name" value="Haem peroxidase domain superfamily, animal type"/>
    <property type="match status" value="1"/>
</dbReference>
<dbReference type="Gene3D" id="1.10.3130.20">
    <property type="entry name" value="Phycobilisome linker domain"/>
    <property type="match status" value="1"/>
</dbReference>
<dbReference type="Pfam" id="PF00353">
    <property type="entry name" value="HemolysinCabind"/>
    <property type="match status" value="11"/>
</dbReference>
<feature type="compositionally biased region" description="Low complexity" evidence="3">
    <location>
        <begin position="2094"/>
        <end position="2108"/>
    </location>
</feature>
<dbReference type="InterPro" id="IPR001343">
    <property type="entry name" value="Hemolysn_Ca-bd"/>
</dbReference>
<dbReference type="CDD" id="cd09821">
    <property type="entry name" value="An_peroxidase_bacterial_2"/>
    <property type="match status" value="1"/>
</dbReference>
<dbReference type="GO" id="GO:0004601">
    <property type="term" value="F:peroxidase activity"/>
    <property type="evidence" value="ECO:0007669"/>
    <property type="project" value="UniProtKB-KW"/>
</dbReference>
<dbReference type="InterPro" id="IPR038255">
    <property type="entry name" value="PBS_linker_sf"/>
</dbReference>
<feature type="domain" description="DUF4214" evidence="4">
    <location>
        <begin position="2290"/>
        <end position="2356"/>
    </location>
</feature>